<feature type="compositionally biased region" description="Polar residues" evidence="1">
    <location>
        <begin position="396"/>
        <end position="407"/>
    </location>
</feature>
<dbReference type="Gene3D" id="1.10.510.10">
    <property type="entry name" value="Transferase(Phosphotransferase) domain 1"/>
    <property type="match status" value="1"/>
</dbReference>
<accession>A0A0S4IQ30</accession>
<proteinExistence type="predicted"/>
<feature type="compositionally biased region" description="Polar residues" evidence="1">
    <location>
        <begin position="332"/>
        <end position="348"/>
    </location>
</feature>
<evidence type="ECO:0000313" key="4">
    <source>
        <dbReference type="Proteomes" id="UP000051952"/>
    </source>
</evidence>
<dbReference type="PANTHER" id="PTHR44167">
    <property type="entry name" value="OVARIAN-SPECIFIC SERINE/THREONINE-PROTEIN KINASE LOK-RELATED"/>
    <property type="match status" value="1"/>
</dbReference>
<evidence type="ECO:0000256" key="1">
    <source>
        <dbReference type="SAM" id="MobiDB-lite"/>
    </source>
</evidence>
<evidence type="ECO:0000313" key="3">
    <source>
        <dbReference type="EMBL" id="CUF92293.1"/>
    </source>
</evidence>
<dbReference type="GO" id="GO:0005634">
    <property type="term" value="C:nucleus"/>
    <property type="evidence" value="ECO:0007669"/>
    <property type="project" value="TreeGrafter"/>
</dbReference>
<dbReference type="GO" id="GO:0005524">
    <property type="term" value="F:ATP binding"/>
    <property type="evidence" value="ECO:0007669"/>
    <property type="project" value="InterPro"/>
</dbReference>
<protein>
    <submittedName>
        <fullName evidence="3">Protein kinase, putative</fullName>
    </submittedName>
</protein>
<dbReference type="VEuPathDB" id="TriTrypDB:BSAL_67265"/>
<feature type="domain" description="Protein kinase" evidence="2">
    <location>
        <begin position="459"/>
        <end position="810"/>
    </location>
</feature>
<dbReference type="InterPro" id="IPR011009">
    <property type="entry name" value="Kinase-like_dom_sf"/>
</dbReference>
<reference evidence="4" key="1">
    <citation type="submission" date="2015-09" db="EMBL/GenBank/DDBJ databases">
        <authorList>
            <consortium name="Pathogen Informatics"/>
        </authorList>
    </citation>
    <scope>NUCLEOTIDE SEQUENCE [LARGE SCALE GENOMIC DNA]</scope>
    <source>
        <strain evidence="4">Lake Konstanz</strain>
    </source>
</reference>
<feature type="region of interest" description="Disordered" evidence="1">
    <location>
        <begin position="324"/>
        <end position="353"/>
    </location>
</feature>
<dbReference type="Proteomes" id="UP000051952">
    <property type="component" value="Unassembled WGS sequence"/>
</dbReference>
<gene>
    <name evidence="3" type="ORF">BSAL_67265</name>
</gene>
<evidence type="ECO:0000259" key="2">
    <source>
        <dbReference type="PROSITE" id="PS50011"/>
    </source>
</evidence>
<feature type="compositionally biased region" description="Polar residues" evidence="1">
    <location>
        <begin position="45"/>
        <end position="57"/>
    </location>
</feature>
<feature type="region of interest" description="Disordered" evidence="1">
    <location>
        <begin position="143"/>
        <end position="199"/>
    </location>
</feature>
<name>A0A0S4IQ30_BODSA</name>
<feature type="region of interest" description="Disordered" evidence="1">
    <location>
        <begin position="381"/>
        <end position="410"/>
    </location>
</feature>
<feature type="compositionally biased region" description="Low complexity" evidence="1">
    <location>
        <begin position="13"/>
        <end position="24"/>
    </location>
</feature>
<keyword evidence="3" id="KW-0418">Kinase</keyword>
<dbReference type="PANTHER" id="PTHR44167:SF33">
    <property type="entry name" value="NON-SPECIFIC SERINE_THREONINE PROTEIN KINASE"/>
    <property type="match status" value="1"/>
</dbReference>
<keyword evidence="3" id="KW-0808">Transferase</keyword>
<sequence length="888" mass="95346">MMQHSASVDLLDDATPPTSDDTTPNKSPGASIPAALGWVPANVVPHSSQATRGATATSEEHNPRRMPSFSIQSMREASSKYDAKNRSDTMASALQSVKALTQLVSGLLESATVVVDNNANGLLNSANNFSRIINAQASLRARRPSELKSANGPSSPSSKPPLAKQSSSEQIPSVAEGGPVSPLFSNSDPTSPPPPTLGGYALSVEETISSLVTTIYEFHNAAVTMLESLTTQLQQHSDDSMSSPVPPVRQRPYLSIDELESLATSSSLPKNFLQSLRTALNSSSSTTSAATHHFLVSLPAQGGLSDGEGASIVELPIIPSLDNSHIHRPMPISTTNTQPPSQGQSVRSSPPAYGNMQSFDITTLPSPPEEGLLTAKPSVIAPHAPTLPIPHDTPRRQISYNSDTSKLSPPSFAMPPPAYPNFPEISHDHNIFMSVPMVLTKHATRGIDPDFGFKKINQYLMITELGRGSQGRVKLAINTETNRTVAIKSIRRTIGDKKSKQSQQHDLSIPHAAQGVVDAAERVKSLSPNASLRHEVAVAKTVRHKNILSILEVIDDPSESKLFLVMEYADKGPVAKVSADGVCTDRPSSFLKTLDVAFQAAQGLRHLHRKRILHHDVKPGNLLWDSEGTVMLSDFGVAEFRCDYTHMRDDDEDVRAVELIGVQTTTGRKQLRTPLFTAPEVLLDEKISDESFSVQAAADIWSLGATFFSISSGRVPFFLEPHGPTAGGNDEDNATFFSRLGRFIKESSANGDIQQLLNISTASCHTVDEQPCACRSVAVDWNALLVKMLDVNPTKRPSSTAVFTAIGDLLARLQDDNLLTGACRQTVIDARKQELDAAVSRMIGTSPPQALSASGVHMQFSQSGGGGSAGVYGEAVINKTSFRLLKKE</sequence>
<dbReference type="OrthoDB" id="68483at2759"/>
<dbReference type="Gene3D" id="3.30.200.20">
    <property type="entry name" value="Phosphorylase Kinase, domain 1"/>
    <property type="match status" value="1"/>
</dbReference>
<dbReference type="GO" id="GO:0044773">
    <property type="term" value="P:mitotic DNA damage checkpoint signaling"/>
    <property type="evidence" value="ECO:0007669"/>
    <property type="project" value="TreeGrafter"/>
</dbReference>
<dbReference type="InterPro" id="IPR000719">
    <property type="entry name" value="Prot_kinase_dom"/>
</dbReference>
<feature type="region of interest" description="Disordered" evidence="1">
    <location>
        <begin position="1"/>
        <end position="84"/>
    </location>
</feature>
<dbReference type="EMBL" id="CYKH01000450">
    <property type="protein sequence ID" value="CUF92293.1"/>
    <property type="molecule type" value="Genomic_DNA"/>
</dbReference>
<dbReference type="GO" id="GO:0004674">
    <property type="term" value="F:protein serine/threonine kinase activity"/>
    <property type="evidence" value="ECO:0007669"/>
    <property type="project" value="TreeGrafter"/>
</dbReference>
<feature type="compositionally biased region" description="Low complexity" evidence="1">
    <location>
        <begin position="148"/>
        <end position="168"/>
    </location>
</feature>
<dbReference type="SMART" id="SM00220">
    <property type="entry name" value="S_TKc"/>
    <property type="match status" value="1"/>
</dbReference>
<dbReference type="AlphaFoldDB" id="A0A0S4IQ30"/>
<dbReference type="SUPFAM" id="SSF56112">
    <property type="entry name" value="Protein kinase-like (PK-like)"/>
    <property type="match status" value="1"/>
</dbReference>
<dbReference type="PROSITE" id="PS50011">
    <property type="entry name" value="PROTEIN_KINASE_DOM"/>
    <property type="match status" value="1"/>
</dbReference>
<organism evidence="3 4">
    <name type="scientific">Bodo saltans</name>
    <name type="common">Flagellated protozoan</name>
    <dbReference type="NCBI Taxonomy" id="75058"/>
    <lineage>
        <taxon>Eukaryota</taxon>
        <taxon>Discoba</taxon>
        <taxon>Euglenozoa</taxon>
        <taxon>Kinetoplastea</taxon>
        <taxon>Metakinetoplastina</taxon>
        <taxon>Eubodonida</taxon>
        <taxon>Bodonidae</taxon>
        <taxon>Bodo</taxon>
    </lineage>
</organism>
<dbReference type="Pfam" id="PF00069">
    <property type="entry name" value="Pkinase"/>
    <property type="match status" value="1"/>
</dbReference>
<keyword evidence="4" id="KW-1185">Reference proteome</keyword>